<accession>E8WVC5</accession>
<dbReference type="OrthoDB" id="9963264at2"/>
<dbReference type="PaxDb" id="1198114-AciX9_0226"/>
<dbReference type="AlphaFoldDB" id="E8WVC5"/>
<gene>
    <name evidence="1" type="ordered locus">AciX9_0226</name>
</gene>
<keyword evidence="2" id="KW-1185">Reference proteome</keyword>
<reference evidence="2" key="1">
    <citation type="submission" date="2011-01" db="EMBL/GenBank/DDBJ databases">
        <title>Complete sequence of chromosome of Acidobacterium sp. MP5ACTX9.</title>
        <authorList>
            <consortium name="US DOE Joint Genome Institute"/>
            <person name="Lucas S."/>
            <person name="Copeland A."/>
            <person name="Lapidus A."/>
            <person name="Cheng J.-F."/>
            <person name="Goodwin L."/>
            <person name="Pitluck S."/>
            <person name="Teshima H."/>
            <person name="Detter J.C."/>
            <person name="Han C."/>
            <person name="Tapia R."/>
            <person name="Land M."/>
            <person name="Hauser L."/>
            <person name="Kyrpides N."/>
            <person name="Ivanova N."/>
            <person name="Ovchinnikova G."/>
            <person name="Pagani I."/>
            <person name="Rawat S.R."/>
            <person name="Mannisto M."/>
            <person name="Haggblom M.M."/>
            <person name="Woyke T."/>
        </authorList>
    </citation>
    <scope>NUCLEOTIDE SEQUENCE [LARGE SCALE GENOMIC DNA]</scope>
    <source>
        <strain evidence="2">MP5ACTX9</strain>
    </source>
</reference>
<protein>
    <submittedName>
        <fullName evidence="1">Uncharacterized protein</fullName>
    </submittedName>
</protein>
<dbReference type="Proteomes" id="UP000000343">
    <property type="component" value="Chromosome"/>
</dbReference>
<dbReference type="EMBL" id="CP002480">
    <property type="protein sequence ID" value="ADW67300.1"/>
    <property type="molecule type" value="Genomic_DNA"/>
</dbReference>
<dbReference type="KEGG" id="acm:AciX9_0226"/>
<name>E8WVC5_GRATM</name>
<dbReference type="HOGENOM" id="CLU_2180129_0_0_0"/>
<sequence>MTPSAEAHNETLRGYTDLTLFNLESDSARIGFDLTMTLANSKGGHLTLHCSDVQNLELNPNGEDFKRFLGLHIEDLREDGLERIRYSLEDLENEAIFLHCANIQLERPV</sequence>
<dbReference type="RefSeq" id="WP_013578628.1">
    <property type="nucleotide sequence ID" value="NC_015064.1"/>
</dbReference>
<evidence type="ECO:0000313" key="2">
    <source>
        <dbReference type="Proteomes" id="UP000000343"/>
    </source>
</evidence>
<dbReference type="STRING" id="1198114.AciX9_0226"/>
<organism evidence="2">
    <name type="scientific">Granulicella tundricola (strain ATCC BAA-1859 / DSM 23138 / MP5ACTX9)</name>
    <dbReference type="NCBI Taxonomy" id="1198114"/>
    <lineage>
        <taxon>Bacteria</taxon>
        <taxon>Pseudomonadati</taxon>
        <taxon>Acidobacteriota</taxon>
        <taxon>Terriglobia</taxon>
        <taxon>Terriglobales</taxon>
        <taxon>Acidobacteriaceae</taxon>
        <taxon>Granulicella</taxon>
    </lineage>
</organism>
<evidence type="ECO:0000313" key="1">
    <source>
        <dbReference type="EMBL" id="ADW67300.1"/>
    </source>
</evidence>
<proteinExistence type="predicted"/>